<evidence type="ECO:0008006" key="3">
    <source>
        <dbReference type="Google" id="ProtNLM"/>
    </source>
</evidence>
<accession>A0A0R1RIJ3</accession>
<dbReference type="PATRIC" id="fig|1114972.6.peg.1686"/>
<comment type="caution">
    <text evidence="1">The sequence shown here is derived from an EMBL/GenBank/DDBJ whole genome shotgun (WGS) entry which is preliminary data.</text>
</comment>
<keyword evidence="2" id="KW-1185">Reference proteome</keyword>
<gene>
    <name evidence="1" type="ORF">FD35_GL001660</name>
</gene>
<evidence type="ECO:0000313" key="1">
    <source>
        <dbReference type="EMBL" id="KRL56566.1"/>
    </source>
</evidence>
<dbReference type="Proteomes" id="UP000051999">
    <property type="component" value="Unassembled WGS sequence"/>
</dbReference>
<evidence type="ECO:0000313" key="2">
    <source>
        <dbReference type="Proteomes" id="UP000051999"/>
    </source>
</evidence>
<protein>
    <recommendedName>
        <fullName evidence="3">YokE-like PH domain-containing protein</fullName>
    </recommendedName>
</protein>
<reference evidence="1 2" key="1">
    <citation type="journal article" date="2015" name="Genome Announc.">
        <title>Expanding the biotechnology potential of lactobacilli through comparative genomics of 213 strains and associated genera.</title>
        <authorList>
            <person name="Sun Z."/>
            <person name="Harris H.M."/>
            <person name="McCann A."/>
            <person name="Guo C."/>
            <person name="Argimon S."/>
            <person name="Zhang W."/>
            <person name="Yang X."/>
            <person name="Jeffery I.B."/>
            <person name="Cooney J.C."/>
            <person name="Kagawa T.F."/>
            <person name="Liu W."/>
            <person name="Song Y."/>
            <person name="Salvetti E."/>
            <person name="Wrobel A."/>
            <person name="Rasinkangas P."/>
            <person name="Parkhill J."/>
            <person name="Rea M.C."/>
            <person name="O'Sullivan O."/>
            <person name="Ritari J."/>
            <person name="Douillard F.P."/>
            <person name="Paul Ross R."/>
            <person name="Yang R."/>
            <person name="Briner A.E."/>
            <person name="Felis G.E."/>
            <person name="de Vos W.M."/>
            <person name="Barrangou R."/>
            <person name="Klaenhammer T.R."/>
            <person name="Caufield P.W."/>
            <person name="Cui Y."/>
            <person name="Zhang H."/>
            <person name="O'Toole P.W."/>
        </authorList>
    </citation>
    <scope>NUCLEOTIDE SEQUENCE [LARGE SCALE GENOMIC DNA]</scope>
    <source>
        <strain evidence="1 2">DSM 15814</strain>
    </source>
</reference>
<proteinExistence type="predicted"/>
<name>A0A0R1RIJ3_9LACO</name>
<dbReference type="EMBL" id="AZFF01000003">
    <property type="protein sequence ID" value="KRL56566.1"/>
    <property type="molecule type" value="Genomic_DNA"/>
</dbReference>
<sequence length="132" mass="14795">MNKMASSIQEIVNFKVAHGYSNKPNNFVQVMSLHDYHNLWITWLAILGTKNNIICFEDQGLVLIPSTFSGKIIGEPKLIPINQILGVEFKRRISTTLIHFSGENTGIDFVASNFTAVIPWQKSNLLHLGGNK</sequence>
<organism evidence="1 2">
    <name type="scientific">Furfurilactobacillus rossiae DSM 15814</name>
    <dbReference type="NCBI Taxonomy" id="1114972"/>
    <lineage>
        <taxon>Bacteria</taxon>
        <taxon>Bacillati</taxon>
        <taxon>Bacillota</taxon>
        <taxon>Bacilli</taxon>
        <taxon>Lactobacillales</taxon>
        <taxon>Lactobacillaceae</taxon>
        <taxon>Furfurilactobacillus</taxon>
    </lineage>
</organism>
<dbReference type="STRING" id="1114972.FD35_GL001660"/>
<dbReference type="AlphaFoldDB" id="A0A0R1RIJ3"/>